<proteinExistence type="predicted"/>
<reference evidence="1" key="1">
    <citation type="journal article" date="2015" name="Nature">
        <title>Complex archaea that bridge the gap between prokaryotes and eukaryotes.</title>
        <authorList>
            <person name="Spang A."/>
            <person name="Saw J.H."/>
            <person name="Jorgensen S.L."/>
            <person name="Zaremba-Niedzwiedzka K."/>
            <person name="Martijn J."/>
            <person name="Lind A.E."/>
            <person name="van Eijk R."/>
            <person name="Schleper C."/>
            <person name="Guy L."/>
            <person name="Ettema T.J."/>
        </authorList>
    </citation>
    <scope>NUCLEOTIDE SEQUENCE</scope>
</reference>
<sequence length="98" mass="11309">MTKNEFDNLIAELQQAFHKSYSPRELRVLWNRLYRIEAATLGKAVDVLIEQSPRKPMVADIFSALPNTQAPYEAPPEEPMSKEEARDFMRKMRAAWGA</sequence>
<accession>A0A0F8Z023</accession>
<organism evidence="1">
    <name type="scientific">marine sediment metagenome</name>
    <dbReference type="NCBI Taxonomy" id="412755"/>
    <lineage>
        <taxon>unclassified sequences</taxon>
        <taxon>metagenomes</taxon>
        <taxon>ecological metagenomes</taxon>
    </lineage>
</organism>
<evidence type="ECO:0000313" key="1">
    <source>
        <dbReference type="EMBL" id="KKK79425.1"/>
    </source>
</evidence>
<name>A0A0F8Z023_9ZZZZ</name>
<dbReference type="EMBL" id="LAZR01054032">
    <property type="protein sequence ID" value="KKK79425.1"/>
    <property type="molecule type" value="Genomic_DNA"/>
</dbReference>
<protein>
    <submittedName>
        <fullName evidence="1">Uncharacterized protein</fullName>
    </submittedName>
</protein>
<feature type="non-terminal residue" evidence="1">
    <location>
        <position position="98"/>
    </location>
</feature>
<comment type="caution">
    <text evidence="1">The sequence shown here is derived from an EMBL/GenBank/DDBJ whole genome shotgun (WGS) entry which is preliminary data.</text>
</comment>
<dbReference type="AlphaFoldDB" id="A0A0F8Z023"/>
<gene>
    <name evidence="1" type="ORF">LCGC14_2833630</name>
</gene>